<evidence type="ECO:0000256" key="2">
    <source>
        <dbReference type="ARBA" id="ARBA00022741"/>
    </source>
</evidence>
<dbReference type="InterPro" id="IPR013079">
    <property type="entry name" value="6Phosfructo_kin"/>
</dbReference>
<dbReference type="GO" id="GO:0006000">
    <property type="term" value="P:fructose metabolic process"/>
    <property type="evidence" value="ECO:0007669"/>
    <property type="project" value="InterPro"/>
</dbReference>
<comment type="caution">
    <text evidence="7">The sequence shown here is derived from an EMBL/GenBank/DDBJ whole genome shotgun (WGS) entry which is preliminary data.</text>
</comment>
<evidence type="ECO:0000256" key="5">
    <source>
        <dbReference type="PIRSR" id="PIRSR613078-2"/>
    </source>
</evidence>
<keyword evidence="2" id="KW-0547">Nucleotide-binding</keyword>
<dbReference type="AlphaFoldDB" id="A0AAV8VMV9"/>
<keyword evidence="3" id="KW-0067">ATP-binding</keyword>
<evidence type="ECO:0000313" key="8">
    <source>
        <dbReference type="Proteomes" id="UP001159042"/>
    </source>
</evidence>
<dbReference type="InterPro" id="IPR003094">
    <property type="entry name" value="6Pfruct_kin"/>
</dbReference>
<reference evidence="7 8" key="1">
    <citation type="journal article" date="2023" name="Insect Mol. Biol.">
        <title>Genome sequencing provides insights into the evolution of gene families encoding plant cell wall-degrading enzymes in longhorned beetles.</title>
        <authorList>
            <person name="Shin N.R."/>
            <person name="Okamura Y."/>
            <person name="Kirsch R."/>
            <person name="Pauchet Y."/>
        </authorList>
    </citation>
    <scope>NUCLEOTIDE SEQUENCE [LARGE SCALE GENOMIC DNA]</scope>
    <source>
        <strain evidence="7">EAD_L_NR</strain>
    </source>
</reference>
<protein>
    <recommendedName>
        <fullName evidence="6">6-phosphofructo-2-kinase domain-containing protein</fullName>
    </recommendedName>
</protein>
<dbReference type="Pfam" id="PF00300">
    <property type="entry name" value="His_Phos_1"/>
    <property type="match status" value="1"/>
</dbReference>
<feature type="active site" description="Tele-phosphohistidine intermediate" evidence="4">
    <location>
        <position position="257"/>
    </location>
</feature>
<dbReference type="Proteomes" id="UP001159042">
    <property type="component" value="Unassembled WGS sequence"/>
</dbReference>
<sequence length="482" mass="55009">MDLKSRCCRAGAQAPGKAPLSQFGPLLVAMVGLPGRGKSLLARRLCRYLNYTGVKTRVYDISDYRRTHMKQYDSHEMFRADNLPAWRIRQRSFREALEDAAGWLRVTDEGQRVALLDGPNVSREQRQEIYDLVHGQMGYRVMFIECVCEDPVLLERNFKEILQYSADYRNMATEEALKDLTHKMAHYKAQYESPTLGSLWELPCPMVKILDGGEGGHHSSRRDRTQREQDTGLHLVSQAVPADLIFQQGGLFFGLQHGESEYNVIGRIGGDANLSPRGRMYAQSLAKHIQALNLPSLQIWTSTLQRTKATGAGIQAPQIHLHELDEIWSGECESLSYEELQERYPRELALRDREKLKYRYPQGESYIDVMNRLVPVLTQLECETNVLTISHQAVLRCILGYFLETPPEEIPYIHVPLHTIIKLTLQGYNYNMETVKMPIECVDTNRAKPLNCSEDRTAEDALLTLPAHFDSMTHLNTLTPCT</sequence>
<dbReference type="GO" id="GO:0003873">
    <property type="term" value="F:6-phosphofructo-2-kinase activity"/>
    <property type="evidence" value="ECO:0007669"/>
    <property type="project" value="InterPro"/>
</dbReference>
<dbReference type="GO" id="GO:0005524">
    <property type="term" value="F:ATP binding"/>
    <property type="evidence" value="ECO:0007669"/>
    <property type="project" value="UniProtKB-KW"/>
</dbReference>
<dbReference type="PANTHER" id="PTHR10606">
    <property type="entry name" value="6-PHOSPHOFRUCTO-2-KINASE/FRUCTOSE-2,6-BISPHOSPHATASE"/>
    <property type="match status" value="1"/>
</dbReference>
<comment type="similarity">
    <text evidence="1">In the C-terminal section; belongs to the phosphoglycerate mutase family.</text>
</comment>
<feature type="domain" description="6-phosphofructo-2-kinase" evidence="6">
    <location>
        <begin position="24"/>
        <end position="193"/>
    </location>
</feature>
<dbReference type="SUPFAM" id="SSF53254">
    <property type="entry name" value="Phosphoglycerate mutase-like"/>
    <property type="match status" value="1"/>
</dbReference>
<dbReference type="SUPFAM" id="SSF52540">
    <property type="entry name" value="P-loop containing nucleoside triphosphate hydrolases"/>
    <property type="match status" value="1"/>
</dbReference>
<dbReference type="SMART" id="SM00855">
    <property type="entry name" value="PGAM"/>
    <property type="match status" value="1"/>
</dbReference>
<dbReference type="GO" id="GO:0006003">
    <property type="term" value="P:fructose 2,6-bisphosphate metabolic process"/>
    <property type="evidence" value="ECO:0007669"/>
    <property type="project" value="InterPro"/>
</dbReference>
<evidence type="ECO:0000256" key="3">
    <source>
        <dbReference type="ARBA" id="ARBA00022840"/>
    </source>
</evidence>
<dbReference type="InterPro" id="IPR027417">
    <property type="entry name" value="P-loop_NTPase"/>
</dbReference>
<dbReference type="PIRSF" id="PIRSF000709">
    <property type="entry name" value="6PFK_2-Ptase"/>
    <property type="match status" value="1"/>
</dbReference>
<dbReference type="InterPro" id="IPR013078">
    <property type="entry name" value="His_Pase_superF_clade-1"/>
</dbReference>
<dbReference type="Pfam" id="PF01591">
    <property type="entry name" value="6PF2K"/>
    <property type="match status" value="1"/>
</dbReference>
<dbReference type="GO" id="GO:0005829">
    <property type="term" value="C:cytosol"/>
    <property type="evidence" value="ECO:0007669"/>
    <property type="project" value="TreeGrafter"/>
</dbReference>
<dbReference type="PRINTS" id="PR00991">
    <property type="entry name" value="6PFRUCTKNASE"/>
</dbReference>
<evidence type="ECO:0000256" key="4">
    <source>
        <dbReference type="PIRSR" id="PIRSR613078-1"/>
    </source>
</evidence>
<organism evidence="7 8">
    <name type="scientific">Exocentrus adspersus</name>
    <dbReference type="NCBI Taxonomy" id="1586481"/>
    <lineage>
        <taxon>Eukaryota</taxon>
        <taxon>Metazoa</taxon>
        <taxon>Ecdysozoa</taxon>
        <taxon>Arthropoda</taxon>
        <taxon>Hexapoda</taxon>
        <taxon>Insecta</taxon>
        <taxon>Pterygota</taxon>
        <taxon>Neoptera</taxon>
        <taxon>Endopterygota</taxon>
        <taxon>Coleoptera</taxon>
        <taxon>Polyphaga</taxon>
        <taxon>Cucujiformia</taxon>
        <taxon>Chrysomeloidea</taxon>
        <taxon>Cerambycidae</taxon>
        <taxon>Lamiinae</taxon>
        <taxon>Acanthocinini</taxon>
        <taxon>Exocentrus</taxon>
    </lineage>
</organism>
<dbReference type="PANTHER" id="PTHR10606:SF65">
    <property type="entry name" value="6-PHOSPHOFRUCTO-2-KINASE_FRUCTOSE-2, 6-BISPHOSPHATASE-LIKE PROTEIN"/>
    <property type="match status" value="1"/>
</dbReference>
<feature type="active site" description="Proton donor/acceptor" evidence="4">
    <location>
        <position position="342"/>
    </location>
</feature>
<proteinExistence type="inferred from homology"/>
<gene>
    <name evidence="7" type="ORF">NQ315_000422</name>
</gene>
<dbReference type="InterPro" id="IPR029033">
    <property type="entry name" value="His_PPase_superfam"/>
</dbReference>
<dbReference type="Gene3D" id="3.40.50.1240">
    <property type="entry name" value="Phosphoglycerate mutase-like"/>
    <property type="match status" value="1"/>
</dbReference>
<dbReference type="EMBL" id="JANEYG010000057">
    <property type="protein sequence ID" value="KAJ8915170.1"/>
    <property type="molecule type" value="Genomic_DNA"/>
</dbReference>
<dbReference type="CDD" id="cd07067">
    <property type="entry name" value="HP_PGM_like"/>
    <property type="match status" value="1"/>
</dbReference>
<feature type="binding site" evidence="5">
    <location>
        <position position="306"/>
    </location>
    <ligand>
        <name>substrate</name>
    </ligand>
</feature>
<evidence type="ECO:0000259" key="6">
    <source>
        <dbReference type="Pfam" id="PF01591"/>
    </source>
</evidence>
<dbReference type="GO" id="GO:0004331">
    <property type="term" value="F:fructose-2,6-bisphosphate 2-phosphatase activity"/>
    <property type="evidence" value="ECO:0007669"/>
    <property type="project" value="TreeGrafter"/>
</dbReference>
<evidence type="ECO:0000256" key="1">
    <source>
        <dbReference type="ARBA" id="ARBA00008408"/>
    </source>
</evidence>
<dbReference type="Gene3D" id="3.40.50.300">
    <property type="entry name" value="P-loop containing nucleotide triphosphate hydrolases"/>
    <property type="match status" value="1"/>
</dbReference>
<keyword evidence="8" id="KW-1185">Reference proteome</keyword>
<accession>A0AAV8VMV9</accession>
<evidence type="ECO:0000313" key="7">
    <source>
        <dbReference type="EMBL" id="KAJ8915170.1"/>
    </source>
</evidence>
<name>A0AAV8VMV9_9CUCU</name>